<dbReference type="GeneID" id="84690927"/>
<dbReference type="RefSeq" id="WP_203025467.1">
    <property type="nucleotide sequence ID" value="NZ_CP083448.1"/>
</dbReference>
<sequence length="931" mass="103039">MFTINKASAQSVPVALPPADTMAPEGCVSLDSFFSDPYVIEHLALAATLKKNQSGTLLSNIFNKRDVCFDSEQKIRDADYAIKDGFLYRAHYADPHTVTSAGVTRNTQENEEECFDDYLAKLFEHTAGHSSQGAILSFSSHEKTAKKFMAEGKLLLKVDADSEADKNEFISVPQLILQHGGRLLKAGKIDKLTLLSALDQLNNREREFFYIGKPHGYRYGELPPYKLAFGEAAQPVTTHVAARDQEPVAAAVVLREDKTGVARDRICYPGVSSCLTITFRHENFLAGAHLTIATDKNALKDVLKEIKALNPNKPIEIIVASPFSVYKIGVSDKELNTRSKLKKIIGRIFPDTSIRLVDTSDIRLSHILVSKNSLEYVNESNFRVIGNHCPDASAFAKSAETVLPDRPTPLASLASSSSGAVTRSALSAWLKETDLPSRRSEEQVLKDLKEAGFAVTASQLKKAWSDALPAGDAVLASAPDNPSSEIASPEIKKLRSIRTLTTLKHQHGMPNQDRQRELNALLKLGPQLADVARHPGKEMLETILDKDISPAGYSQMSSEFSQALATDYFETLDDTLKSEENPTGDPPLASMLNPLKDHLLENRGQQNMHPWNDGLIRTLSTAGKGAQAQRAARALSAELERDPDIGTAWKPGSSAAPSPEAERIREKLTQLSTREGFIQKEQRLTGLLSRRDRNIQQDRERLALKAAADRAKRREADRQAWNAFNRHVDNMVAGGQDLRARHARERSEIDARVSRDYHARMDAWQSTREEMGKKMQAILQALAAKSGTAAARKMSVPANLGPIISTADRLRNEADAAITAFTWALQKNLTEGELKQRLTDMERVTEKLVAEEQHLFNQVAGLIEKKVSVARPDEREVDTLLGQLAQEVMTERLPDINRTHGLQDLSSERRAEREPQKIALARSAYDKVGKE</sequence>
<gene>
    <name evidence="2" type="ORF">JJB79_03355</name>
</gene>
<evidence type="ECO:0000313" key="3">
    <source>
        <dbReference type="Proteomes" id="UP000809137"/>
    </source>
</evidence>
<name>A0ABS1Z239_9GAMM</name>
<evidence type="ECO:0000256" key="1">
    <source>
        <dbReference type="SAM" id="MobiDB-lite"/>
    </source>
</evidence>
<keyword evidence="3" id="KW-1185">Reference proteome</keyword>
<dbReference type="EMBL" id="JAFCXS010000001">
    <property type="protein sequence ID" value="MBM0746466.1"/>
    <property type="molecule type" value="Genomic_DNA"/>
</dbReference>
<accession>A0ABS1Z239</accession>
<dbReference type="Proteomes" id="UP000809137">
    <property type="component" value="Unassembled WGS sequence"/>
</dbReference>
<comment type="caution">
    <text evidence="2">The sequence shown here is derived from an EMBL/GenBank/DDBJ whole genome shotgun (WGS) entry which is preliminary data.</text>
</comment>
<proteinExistence type="predicted"/>
<protein>
    <submittedName>
        <fullName evidence="2">Uncharacterized protein</fullName>
    </submittedName>
</protein>
<feature type="region of interest" description="Disordered" evidence="1">
    <location>
        <begin position="897"/>
        <end position="931"/>
    </location>
</feature>
<organism evidence="2 3">
    <name type="scientific">Pantoea eucrina</name>
    <dbReference type="NCBI Taxonomy" id="472693"/>
    <lineage>
        <taxon>Bacteria</taxon>
        <taxon>Pseudomonadati</taxon>
        <taxon>Pseudomonadota</taxon>
        <taxon>Gammaproteobacteria</taxon>
        <taxon>Enterobacterales</taxon>
        <taxon>Erwiniaceae</taxon>
        <taxon>Pantoea</taxon>
    </lineage>
</organism>
<evidence type="ECO:0000313" key="2">
    <source>
        <dbReference type="EMBL" id="MBM0746466.1"/>
    </source>
</evidence>
<reference evidence="2 3" key="1">
    <citation type="submission" date="2021-01" db="EMBL/GenBank/DDBJ databases">
        <title>Complete genome sequence of Pantoea eucrina OB49, a heavy metal tolerant bacterium with PGPR potential isolated from wheat in Algeria.</title>
        <authorList>
            <person name="Lekired A."/>
            <person name="Ouzari I.H."/>
        </authorList>
    </citation>
    <scope>NUCLEOTIDE SEQUENCE [LARGE SCALE GENOMIC DNA]</scope>
    <source>
        <strain evidence="2 3">OB49</strain>
    </source>
</reference>
<feature type="compositionally biased region" description="Basic and acidic residues" evidence="1">
    <location>
        <begin position="906"/>
        <end position="916"/>
    </location>
</feature>